<evidence type="ECO:0000259" key="7">
    <source>
        <dbReference type="PROSITE" id="PS50156"/>
    </source>
</evidence>
<feature type="transmembrane region" description="Helical" evidence="6">
    <location>
        <begin position="654"/>
        <end position="675"/>
    </location>
</feature>
<organism evidence="8 9">
    <name type="scientific">Halorubrum halodurans</name>
    <dbReference type="NCBI Taxonomy" id="1383851"/>
    <lineage>
        <taxon>Archaea</taxon>
        <taxon>Methanobacteriati</taxon>
        <taxon>Methanobacteriota</taxon>
        <taxon>Stenosarchaea group</taxon>
        <taxon>Halobacteria</taxon>
        <taxon>Halobacteriales</taxon>
        <taxon>Haloferacaceae</taxon>
        <taxon>Halorubrum</taxon>
    </lineage>
</organism>
<feature type="domain" description="SSD" evidence="7">
    <location>
        <begin position="655"/>
        <end position="810"/>
    </location>
</feature>
<feature type="transmembrane region" description="Helical" evidence="6">
    <location>
        <begin position="20"/>
        <end position="40"/>
    </location>
</feature>
<evidence type="ECO:0000313" key="9">
    <source>
        <dbReference type="Proteomes" id="UP000216308"/>
    </source>
</evidence>
<keyword evidence="5 6" id="KW-0472">Membrane</keyword>
<evidence type="ECO:0000313" key="8">
    <source>
        <dbReference type="EMBL" id="OYR57574.1"/>
    </source>
</evidence>
<dbReference type="PANTHER" id="PTHR33406">
    <property type="entry name" value="MEMBRANE PROTEIN MJ1562-RELATED"/>
    <property type="match status" value="1"/>
</dbReference>
<feature type="transmembrane region" description="Helical" evidence="6">
    <location>
        <begin position="364"/>
        <end position="386"/>
    </location>
</feature>
<feature type="transmembrane region" description="Helical" evidence="6">
    <location>
        <begin position="681"/>
        <end position="699"/>
    </location>
</feature>
<dbReference type="RefSeq" id="WP_094530836.1">
    <property type="nucleotide sequence ID" value="NZ_NHPJ01000059.1"/>
</dbReference>
<dbReference type="InterPro" id="IPR004869">
    <property type="entry name" value="MMPL_dom"/>
</dbReference>
<dbReference type="GO" id="GO:0005886">
    <property type="term" value="C:plasma membrane"/>
    <property type="evidence" value="ECO:0007669"/>
    <property type="project" value="UniProtKB-SubCell"/>
</dbReference>
<gene>
    <name evidence="8" type="ORF">DJ70_05295</name>
</gene>
<evidence type="ECO:0000256" key="1">
    <source>
        <dbReference type="ARBA" id="ARBA00004651"/>
    </source>
</evidence>
<dbReference type="PROSITE" id="PS50156">
    <property type="entry name" value="SSD"/>
    <property type="match status" value="2"/>
</dbReference>
<keyword evidence="3 6" id="KW-0812">Transmembrane</keyword>
<feature type="transmembrane region" description="Helical" evidence="6">
    <location>
        <begin position="331"/>
        <end position="352"/>
    </location>
</feature>
<keyword evidence="2" id="KW-1003">Cell membrane</keyword>
<accession>A0A256IM22</accession>
<dbReference type="Proteomes" id="UP000216308">
    <property type="component" value="Unassembled WGS sequence"/>
</dbReference>
<sequence length="825" mass="90130">MNDEHILVSALSDWIVNHPVQVVVLFLLLTAGFATGMNDIRMEGGTDQFSEDIDAYQVNEYVDETFGSTFEDDPDTTLLLQDDRDVLSKESLLRMLSVQREIEDRTSQRVIEMASPAGFVATELDPSATTTDAQIRTIRMATDTEVRRAIRVQSENPEFIRLVGDDFSPQSASATAAIGVVSHDAKDNSETFEQIQLETQRIANAADGDIRVFGSGISEHENMQVLQDSLSASIPAVIILLVLFLAISYRDPFDLFLAVVGLAMSLIWTFGFLGHAGIPFTQLQVALPPLLLAIGVDFGIHVINRYREEIDDSAVADPVDNATVAKTVRRAIAPLMVAFFMVTTTSVIGFSANMASGLSPIADFGLVAAVGIVAVMLIFAVFLPAAKLLVEQLRHRTPLPAFTSKPLGDEDSILGRFIPYHLNITNRMPVLFLLVLVVTAGAAGYYGQDVGSSFEDEDMLPPEELPDYLNALPAGLQPGTYTVTESLGFLEDEFETTEDETVTIYLQGSFAEDHALESIHRAGNDPPSSVVTDDSRQAETTSILTVIDAYAEESASFKALVERSDRTDNGVPDANVERIYDELLSSPYETEALRYITADYREMRIVYSVETDSTDAAITADAESIADGPYRYEAIESGDIIVFQRVSEEVRNSAITALMIALSLGVIFLTGLYYALERRPILGVVTLSPIIITLLFLVATMRYLGIPFNTLTATILSVTVGIGIDYAIHVVHRFTEEFDARDDGLAAARITLQGTGGALFGTTVTTASAGIALYYLSITPILIQFRALIAISVTYAFIASTVVLPVVLIMWTRWESARETHGSWY</sequence>
<dbReference type="PANTHER" id="PTHR33406:SF13">
    <property type="entry name" value="MEMBRANE PROTEIN YDFJ"/>
    <property type="match status" value="1"/>
</dbReference>
<evidence type="ECO:0000256" key="4">
    <source>
        <dbReference type="ARBA" id="ARBA00022989"/>
    </source>
</evidence>
<dbReference type="Gene3D" id="1.20.1640.10">
    <property type="entry name" value="Multidrug efflux transporter AcrB transmembrane domain"/>
    <property type="match status" value="2"/>
</dbReference>
<evidence type="ECO:0000256" key="2">
    <source>
        <dbReference type="ARBA" id="ARBA00022475"/>
    </source>
</evidence>
<comment type="caution">
    <text evidence="8">The sequence shown here is derived from an EMBL/GenBank/DDBJ whole genome shotgun (WGS) entry which is preliminary data.</text>
</comment>
<feature type="transmembrane region" description="Helical" evidence="6">
    <location>
        <begin position="711"/>
        <end position="732"/>
    </location>
</feature>
<feature type="transmembrane region" description="Helical" evidence="6">
    <location>
        <begin position="255"/>
        <end position="273"/>
    </location>
</feature>
<name>A0A256IM22_9EURY</name>
<dbReference type="Pfam" id="PF03176">
    <property type="entry name" value="MMPL"/>
    <property type="match status" value="2"/>
</dbReference>
<dbReference type="OrthoDB" id="42357at2157"/>
<proteinExistence type="predicted"/>
<keyword evidence="4 6" id="KW-1133">Transmembrane helix</keyword>
<dbReference type="EMBL" id="NHPJ01000059">
    <property type="protein sequence ID" value="OYR57574.1"/>
    <property type="molecule type" value="Genomic_DNA"/>
</dbReference>
<dbReference type="InterPro" id="IPR050545">
    <property type="entry name" value="Mycobact_MmpL"/>
</dbReference>
<feature type="transmembrane region" description="Helical" evidence="6">
    <location>
        <begin position="752"/>
        <end position="776"/>
    </location>
</feature>
<feature type="transmembrane region" description="Helical" evidence="6">
    <location>
        <begin position="230"/>
        <end position="249"/>
    </location>
</feature>
<feature type="transmembrane region" description="Helical" evidence="6">
    <location>
        <begin position="428"/>
        <end position="446"/>
    </location>
</feature>
<keyword evidence="9" id="KW-1185">Reference proteome</keyword>
<dbReference type="AlphaFoldDB" id="A0A256IM22"/>
<evidence type="ECO:0000256" key="3">
    <source>
        <dbReference type="ARBA" id="ARBA00022692"/>
    </source>
</evidence>
<protein>
    <recommendedName>
        <fullName evidence="7">SSD domain-containing protein</fullName>
    </recommendedName>
</protein>
<feature type="domain" description="SSD" evidence="7">
    <location>
        <begin position="258"/>
        <end position="389"/>
    </location>
</feature>
<evidence type="ECO:0000256" key="6">
    <source>
        <dbReference type="SAM" id="Phobius"/>
    </source>
</evidence>
<reference evidence="8 9" key="1">
    <citation type="journal article" date="2014" name="Front. Microbiol.">
        <title>Population and genomic analysis of the genus Halorubrum.</title>
        <authorList>
            <person name="Fullmer M.S."/>
            <person name="Soucy S.M."/>
            <person name="Swithers K.S."/>
            <person name="Makkay A.M."/>
            <person name="Wheeler R."/>
            <person name="Ventosa A."/>
            <person name="Gogarten J.P."/>
            <person name="Papke R.T."/>
        </authorList>
    </citation>
    <scope>NUCLEOTIDE SEQUENCE [LARGE SCALE GENOMIC DNA]</scope>
    <source>
        <strain evidence="8 9">Cb34</strain>
    </source>
</reference>
<comment type="subcellular location">
    <subcellularLocation>
        <location evidence="1">Cell membrane</location>
        <topology evidence="1">Multi-pass membrane protein</topology>
    </subcellularLocation>
</comment>
<dbReference type="InterPro" id="IPR000731">
    <property type="entry name" value="SSD"/>
</dbReference>
<evidence type="ECO:0000256" key="5">
    <source>
        <dbReference type="ARBA" id="ARBA00023136"/>
    </source>
</evidence>
<feature type="transmembrane region" description="Helical" evidence="6">
    <location>
        <begin position="788"/>
        <end position="811"/>
    </location>
</feature>
<dbReference type="SUPFAM" id="SSF82866">
    <property type="entry name" value="Multidrug efflux transporter AcrB transmembrane domain"/>
    <property type="match status" value="2"/>
</dbReference>